<gene>
    <name evidence="3" type="ORF">JOF57_002351</name>
</gene>
<keyword evidence="2" id="KW-1133">Transmembrane helix</keyword>
<name>A0ABS4ZTH1_9MYCO</name>
<evidence type="ECO:0000313" key="3">
    <source>
        <dbReference type="EMBL" id="MBP2452438.1"/>
    </source>
</evidence>
<evidence type="ECO:0000313" key="4">
    <source>
        <dbReference type="Proteomes" id="UP000694460"/>
    </source>
</evidence>
<keyword evidence="4" id="KW-1185">Reference proteome</keyword>
<dbReference type="EMBL" id="JAGIOP010000002">
    <property type="protein sequence ID" value="MBP2452438.1"/>
    <property type="molecule type" value="Genomic_DNA"/>
</dbReference>
<feature type="region of interest" description="Disordered" evidence="1">
    <location>
        <begin position="30"/>
        <end position="94"/>
    </location>
</feature>
<dbReference type="Proteomes" id="UP000694460">
    <property type="component" value="Unassembled WGS sequence"/>
</dbReference>
<sequence>MATSSNVFIVFVVFAVAMLIAVFAWVAGNKRSQKPTSVRPQPGVCRSRATSTATRRRPPLSSSTTQWDHADTMDTDPQPPQTCTPPDGKDRQNN</sequence>
<accession>A0ABS4ZTH1</accession>
<protein>
    <recommendedName>
        <fullName evidence="5">Secreted protein</fullName>
    </recommendedName>
</protein>
<proteinExistence type="predicted"/>
<comment type="caution">
    <text evidence="3">The sequence shown here is derived from an EMBL/GenBank/DDBJ whole genome shotgun (WGS) entry which is preliminary data.</text>
</comment>
<dbReference type="RefSeq" id="WP_209916566.1">
    <property type="nucleotide sequence ID" value="NZ_JAGIOP010000002.1"/>
</dbReference>
<keyword evidence="2" id="KW-0812">Transmembrane</keyword>
<evidence type="ECO:0008006" key="5">
    <source>
        <dbReference type="Google" id="ProtNLM"/>
    </source>
</evidence>
<feature type="transmembrane region" description="Helical" evidence="2">
    <location>
        <begin position="6"/>
        <end position="27"/>
    </location>
</feature>
<evidence type="ECO:0000256" key="1">
    <source>
        <dbReference type="SAM" id="MobiDB-lite"/>
    </source>
</evidence>
<feature type="compositionally biased region" description="Low complexity" evidence="1">
    <location>
        <begin position="46"/>
        <end position="65"/>
    </location>
</feature>
<evidence type="ECO:0000256" key="2">
    <source>
        <dbReference type="SAM" id="Phobius"/>
    </source>
</evidence>
<organism evidence="3 4">
    <name type="scientific">Mycolicibacterium lutetiense</name>
    <dbReference type="NCBI Taxonomy" id="1641992"/>
    <lineage>
        <taxon>Bacteria</taxon>
        <taxon>Bacillati</taxon>
        <taxon>Actinomycetota</taxon>
        <taxon>Actinomycetes</taxon>
        <taxon>Mycobacteriales</taxon>
        <taxon>Mycobacteriaceae</taxon>
        <taxon>Mycolicibacterium</taxon>
    </lineage>
</organism>
<reference evidence="3 4" key="1">
    <citation type="submission" date="2021-03" db="EMBL/GenBank/DDBJ databases">
        <title>Sequencing the genomes of 1000 actinobacteria strains.</title>
        <authorList>
            <person name="Klenk H.-P."/>
        </authorList>
    </citation>
    <scope>NUCLEOTIDE SEQUENCE [LARGE SCALE GENOMIC DNA]</scope>
    <source>
        <strain evidence="3 4">DSM 46713</strain>
    </source>
</reference>
<keyword evidence="2" id="KW-0472">Membrane</keyword>